<evidence type="ECO:0000256" key="1">
    <source>
        <dbReference type="SAM" id="MobiDB-lite"/>
    </source>
</evidence>
<evidence type="ECO:0000313" key="2">
    <source>
        <dbReference type="EMBL" id="KAK2943067.1"/>
    </source>
</evidence>
<feature type="region of interest" description="Disordered" evidence="1">
    <location>
        <begin position="139"/>
        <end position="192"/>
    </location>
</feature>
<feature type="compositionally biased region" description="Polar residues" evidence="1">
    <location>
        <begin position="150"/>
        <end position="167"/>
    </location>
</feature>
<keyword evidence="3" id="KW-1185">Reference proteome</keyword>
<gene>
    <name evidence="2" type="ORF">BLNAU_22010</name>
</gene>
<feature type="region of interest" description="Disordered" evidence="1">
    <location>
        <begin position="809"/>
        <end position="845"/>
    </location>
</feature>
<protein>
    <submittedName>
        <fullName evidence="2">Uncharacterized protein</fullName>
    </submittedName>
</protein>
<dbReference type="EMBL" id="JARBJD010000365">
    <property type="protein sequence ID" value="KAK2943067.1"/>
    <property type="molecule type" value="Genomic_DNA"/>
</dbReference>
<proteinExistence type="predicted"/>
<organism evidence="2 3">
    <name type="scientific">Blattamonas nauphoetae</name>
    <dbReference type="NCBI Taxonomy" id="2049346"/>
    <lineage>
        <taxon>Eukaryota</taxon>
        <taxon>Metamonada</taxon>
        <taxon>Preaxostyla</taxon>
        <taxon>Oxymonadida</taxon>
        <taxon>Blattamonas</taxon>
    </lineage>
</organism>
<accession>A0ABQ9WU92</accession>
<feature type="compositionally biased region" description="Polar residues" evidence="1">
    <location>
        <begin position="73"/>
        <end position="83"/>
    </location>
</feature>
<feature type="compositionally biased region" description="Polar residues" evidence="1">
    <location>
        <begin position="24"/>
        <end position="36"/>
    </location>
</feature>
<feature type="region of interest" description="Disordered" evidence="1">
    <location>
        <begin position="1"/>
        <end position="54"/>
    </location>
</feature>
<dbReference type="PANTHER" id="PTHR34894">
    <property type="entry name" value="SAM-DEPENDENT METHYLTRANSFERASE RSMI, CONSERVED SITE"/>
    <property type="match status" value="1"/>
</dbReference>
<feature type="compositionally biased region" description="Polar residues" evidence="1">
    <location>
        <begin position="526"/>
        <end position="537"/>
    </location>
</feature>
<feature type="compositionally biased region" description="Polar residues" evidence="1">
    <location>
        <begin position="93"/>
        <end position="105"/>
    </location>
</feature>
<reference evidence="2 3" key="1">
    <citation type="journal article" date="2022" name="bioRxiv">
        <title>Genomics of Preaxostyla Flagellates Illuminates Evolutionary Transitions and the Path Towards Mitochondrial Loss.</title>
        <authorList>
            <person name="Novak L.V.F."/>
            <person name="Treitli S.C."/>
            <person name="Pyrih J."/>
            <person name="Halakuc P."/>
            <person name="Pipaliya S.V."/>
            <person name="Vacek V."/>
            <person name="Brzon O."/>
            <person name="Soukal P."/>
            <person name="Eme L."/>
            <person name="Dacks J.B."/>
            <person name="Karnkowska A."/>
            <person name="Elias M."/>
            <person name="Hampl V."/>
        </authorList>
    </citation>
    <scope>NUCLEOTIDE SEQUENCE [LARGE SCALE GENOMIC DNA]</scope>
    <source>
        <strain evidence="2">NAU3</strain>
        <tissue evidence="2">Gut</tissue>
    </source>
</reference>
<evidence type="ECO:0000313" key="3">
    <source>
        <dbReference type="Proteomes" id="UP001281761"/>
    </source>
</evidence>
<dbReference type="Proteomes" id="UP001281761">
    <property type="component" value="Unassembled WGS sequence"/>
</dbReference>
<feature type="region of interest" description="Disordered" evidence="1">
    <location>
        <begin position="66"/>
        <end position="105"/>
    </location>
</feature>
<name>A0ABQ9WU92_9EUKA</name>
<sequence>MSQHSDNPTQQHSFVTVSPEVPRPQTTVGSTRQFVNVPSRPLNEFRPSTSDKDSLLGKVRMHEVTFHQDPHFTNRSRPGTSIPSKPKLRQKTASRPESAQKNQPNVPISVVYRKLETLPVRSSVSRPVTSIAQTRTISDLPHPPFAVKSQPRTRSGTANHTISSKTRPTTRDMSFGEHLSPERSTLSDLLPPEPLREEGYTNDIPTWLGVDSIQNVIDQTTVSPIFEALGIKSDSPANSEDNGLHMASDKLWRSILSDVSKKQGSSREDTALLSKWLDYQIMQIKKTQNTKREYYGSLQQMLGRSMNELVRQISVMSNEHGKLLTHVWMCYLMCFEDMVTDIVNNRNDTTKHIQQESDTKIKELTEKNNSHNLSMHLSHHEQLMTLRDQNRALLDKIHEVQQLLSQREHELFDERSKTKHLEQDVIKLQNVLANSLKAIERMDTSGKPSFTNTPQTGSLSRLHSLDNVTGRPLSTVQSRYNTINQNTTFESLSSLDDLGEEIDEPQPTQPRIKRQQTRVFRPPHAPSSSNLRNNAAGSSLGQGGMILETQTHLTVNKDDCEVHVEEFERDGEQLKNHIHYFPGRFVDLDELAQFEATHDGSFNTLDLTELPIAVPEISVEQRDISVECHLLDQLGKGTDESESLRMQQDSEKRAARNAMQLSRNANNNQSALQAEAKDLDTALAVTKDHQQRMLSGTGDPNEIYLPLVHTLLNRIAHPEASPKATPISSGTMLSILTVLAEFVKSLLAVTTQLTSTSSTTSCVCIAMDSSQPLIPPVVSVRGLNDVVQAIGEGNFVDFTAELEQKISTSVNRRVGGTPQKKRKKDKTDSDSSDSAPPVALEAPEDQLAKKLKSRKKKKTELDPLAEAAPVEKVDPSVLVKTTSGPSAAALRFLPTCFLSIITLVPDFFPRIMTLQQLRMEIFRLYSEKMEADRVDNVTNRTRTSFVETVYDYYLFNQGIRNLADIRVIDLIGSVRKFARYSSRVRLFGRFCGMLTPFHLEEDPEMEQLLALSKQNRPATQQDDELDQFAEMLRDQIDGDSSTLNEEEKGGDEDYAANLHERRVVQGRRKKKFDLFQQYKEMEETNKGGINAMDLKKYQDDPARNEQAIKAMLAFEDESVFPFTEEWPESAIDFALNFLSIVLNKGSALSLPTLSTADELWSISSTRALECVRSGFAGMPSQSLERITSVVQKIGAKGIVNVDEIVEASVLEYMQSYNLIASKFSNILAFTAFKEKKQTIALDKERQFLRTHNLDMLESSWGGGGSGKESGVSVNVGIWGTTMHLEEQFVQIARLSSALSADAVVSFDEFRSLLKLFDPQIEERVIVRMFRHGLLSSKSSSISPASFLSTCRSFGLFGSAAGKLETMESVIVSAEKESKQLQKMLKIVWTMAEPFFERRLLEIGTRGVNIRLKEFGDMRNKIAEVGRIVGENKMPMKGMREFRKLCLELAFLGEGILLE</sequence>
<comment type="caution">
    <text evidence="2">The sequence shown here is derived from an EMBL/GenBank/DDBJ whole genome shotgun (WGS) entry which is preliminary data.</text>
</comment>
<feature type="compositionally biased region" description="Polar residues" evidence="1">
    <location>
        <begin position="1"/>
        <end position="16"/>
    </location>
</feature>
<feature type="region of interest" description="Disordered" evidence="1">
    <location>
        <begin position="499"/>
        <end position="537"/>
    </location>
</feature>
<dbReference type="PANTHER" id="PTHR34894:SF5">
    <property type="entry name" value="EF-HAND DOMAIN-CONTAINING PROTEIN"/>
    <property type="match status" value="1"/>
</dbReference>